<evidence type="ECO:0000313" key="1">
    <source>
        <dbReference type="EMBL" id="PIS39480.1"/>
    </source>
</evidence>
<dbReference type="Proteomes" id="UP000230088">
    <property type="component" value="Unassembled WGS sequence"/>
</dbReference>
<dbReference type="EMBL" id="PEYD01000033">
    <property type="protein sequence ID" value="PIS39480.1"/>
    <property type="molecule type" value="Genomic_DNA"/>
</dbReference>
<proteinExistence type="predicted"/>
<organism evidence="1 2">
    <name type="scientific">Candidatus Nealsonbacteria bacterium CG08_land_8_20_14_0_20_38_20</name>
    <dbReference type="NCBI Taxonomy" id="1974705"/>
    <lineage>
        <taxon>Bacteria</taxon>
        <taxon>Candidatus Nealsoniibacteriota</taxon>
    </lineage>
</organism>
<sequence>MTIPLINNESLKKFIQGVKISQERKDFLLSKLPEMDFDERKALFEALTKIHLLDLEEEKAIARVKKFWEK</sequence>
<evidence type="ECO:0000313" key="2">
    <source>
        <dbReference type="Proteomes" id="UP000230088"/>
    </source>
</evidence>
<comment type="caution">
    <text evidence="1">The sequence shown here is derived from an EMBL/GenBank/DDBJ whole genome shotgun (WGS) entry which is preliminary data.</text>
</comment>
<dbReference type="AlphaFoldDB" id="A0A2H0YLZ8"/>
<protein>
    <submittedName>
        <fullName evidence="1">Uncharacterized protein</fullName>
    </submittedName>
</protein>
<name>A0A2H0YLZ8_9BACT</name>
<accession>A0A2H0YLZ8</accession>
<gene>
    <name evidence="1" type="ORF">COT33_01685</name>
</gene>
<reference evidence="2" key="1">
    <citation type="submission" date="2017-09" db="EMBL/GenBank/DDBJ databases">
        <title>Depth-based differentiation of microbial function through sediment-hosted aquifers and enrichment of novel symbionts in the deep terrestrial subsurface.</title>
        <authorList>
            <person name="Probst A.J."/>
            <person name="Ladd B."/>
            <person name="Jarett J.K."/>
            <person name="Geller-Mcgrath D.E."/>
            <person name="Sieber C.M.K."/>
            <person name="Emerson J.B."/>
            <person name="Anantharaman K."/>
            <person name="Thomas B.C."/>
            <person name="Malmstrom R."/>
            <person name="Stieglmeier M."/>
            <person name="Klingl A."/>
            <person name="Woyke T."/>
            <person name="Ryan C.M."/>
            <person name="Banfield J.F."/>
        </authorList>
    </citation>
    <scope>NUCLEOTIDE SEQUENCE [LARGE SCALE GENOMIC DNA]</scope>
</reference>